<keyword evidence="3" id="KW-1185">Reference proteome</keyword>
<dbReference type="AlphaFoldDB" id="A0A1J9Q1L4"/>
<proteinExistence type="predicted"/>
<evidence type="ECO:0000256" key="1">
    <source>
        <dbReference type="SAM" id="MobiDB-lite"/>
    </source>
</evidence>
<accession>A0A1J9Q1L4</accession>
<feature type="region of interest" description="Disordered" evidence="1">
    <location>
        <begin position="24"/>
        <end position="46"/>
    </location>
</feature>
<evidence type="ECO:0000313" key="2">
    <source>
        <dbReference type="EMBL" id="OJD09860.1"/>
    </source>
</evidence>
<dbReference type="Proteomes" id="UP000182235">
    <property type="component" value="Unassembled WGS sequence"/>
</dbReference>
<reference evidence="2 3" key="1">
    <citation type="submission" date="2015-07" db="EMBL/GenBank/DDBJ databases">
        <title>Emmonsia species relationships and genome sequence.</title>
        <authorList>
            <consortium name="The Broad Institute Genomics Platform"/>
            <person name="Cuomo C.A."/>
            <person name="Munoz J.F."/>
            <person name="Imamovic A."/>
            <person name="Priest M.E."/>
            <person name="Young S."/>
            <person name="Clay O.K."/>
            <person name="McEwen J.G."/>
        </authorList>
    </citation>
    <scope>NUCLEOTIDE SEQUENCE [LARGE SCALE GENOMIC DNA]</scope>
    <source>
        <strain evidence="2 3">UAMH 9510</strain>
    </source>
</reference>
<dbReference type="OrthoDB" id="4185121at2759"/>
<evidence type="ECO:0000313" key="3">
    <source>
        <dbReference type="Proteomes" id="UP000182235"/>
    </source>
</evidence>
<name>A0A1J9Q1L4_9EURO</name>
<protein>
    <submittedName>
        <fullName evidence="2">Uncharacterized protein</fullName>
    </submittedName>
</protein>
<sequence>MHRDFKSLKRAYGGFRSIYRSAKSRIRQAQNTKPVQDNPSLGSENVPDYITARPGPSERPMTSGVDLALGAFRPSSTPTSWLDESSFHQKDELDVPPVAGYRLPSRKAQEVMQAHRSGQEHGCPVTDLDFQGCIASLKLNTALFFRSNATIVNGELIMKIDVAKRAINTSFKACLQIGLLDNIFPEIYLKFSRFCFNQAGKDLTLFIQYPNSNAEVRAAMITNPETKLRDMRVTLWCNLGRCEEPYDHLRDNNAGFYHDPSLFGDFRTISPMESLYMKHFDDTSPSLFTDYVSPQGRILTGSFG</sequence>
<comment type="caution">
    <text evidence="2">The sequence shown here is derived from an EMBL/GenBank/DDBJ whole genome shotgun (WGS) entry which is preliminary data.</text>
</comment>
<dbReference type="EMBL" id="LGRN01001084">
    <property type="protein sequence ID" value="OJD09860.1"/>
    <property type="molecule type" value="Genomic_DNA"/>
</dbReference>
<gene>
    <name evidence="2" type="ORF">AJ78_08893</name>
</gene>
<organism evidence="2 3">
    <name type="scientific">Emergomyces pasteurianus Ep9510</name>
    <dbReference type="NCBI Taxonomy" id="1447872"/>
    <lineage>
        <taxon>Eukaryota</taxon>
        <taxon>Fungi</taxon>
        <taxon>Dikarya</taxon>
        <taxon>Ascomycota</taxon>
        <taxon>Pezizomycotina</taxon>
        <taxon>Eurotiomycetes</taxon>
        <taxon>Eurotiomycetidae</taxon>
        <taxon>Onygenales</taxon>
        <taxon>Ajellomycetaceae</taxon>
        <taxon>Emergomyces</taxon>
    </lineage>
</organism>
<feature type="compositionally biased region" description="Polar residues" evidence="1">
    <location>
        <begin position="27"/>
        <end position="43"/>
    </location>
</feature>